<proteinExistence type="predicted"/>
<evidence type="ECO:0000256" key="1">
    <source>
        <dbReference type="ARBA" id="ARBA00022801"/>
    </source>
</evidence>
<dbReference type="eggNOG" id="COG0657">
    <property type="taxonomic scope" value="Bacteria"/>
</dbReference>
<dbReference type="SUPFAM" id="SSF53474">
    <property type="entry name" value="alpha/beta-Hydrolases"/>
    <property type="match status" value="1"/>
</dbReference>
<dbReference type="RefSeq" id="WP_006981154.1">
    <property type="nucleotide sequence ID" value="NZ_ABVL01000012.1"/>
</dbReference>
<keyword evidence="5" id="KW-1185">Reference proteome</keyword>
<name>B4D4J1_9BACT</name>
<dbReference type="GO" id="GO:0016787">
    <property type="term" value="F:hydrolase activity"/>
    <property type="evidence" value="ECO:0007669"/>
    <property type="project" value="UniProtKB-KW"/>
</dbReference>
<evidence type="ECO:0000313" key="4">
    <source>
        <dbReference type="EMBL" id="EDY18444.1"/>
    </source>
</evidence>
<reference evidence="4 5" key="1">
    <citation type="journal article" date="2011" name="J. Bacteriol.">
        <title>Genome sequence of Chthoniobacter flavus Ellin428, an aerobic heterotrophic soil bacterium.</title>
        <authorList>
            <person name="Kant R."/>
            <person name="van Passel M.W."/>
            <person name="Palva A."/>
            <person name="Lucas S."/>
            <person name="Lapidus A."/>
            <person name="Glavina Del Rio T."/>
            <person name="Dalin E."/>
            <person name="Tice H."/>
            <person name="Bruce D."/>
            <person name="Goodwin L."/>
            <person name="Pitluck S."/>
            <person name="Larimer F.W."/>
            <person name="Land M.L."/>
            <person name="Hauser L."/>
            <person name="Sangwan P."/>
            <person name="de Vos W.M."/>
            <person name="Janssen P.H."/>
            <person name="Smidt H."/>
        </authorList>
    </citation>
    <scope>NUCLEOTIDE SEQUENCE [LARGE SCALE GENOMIC DNA]</scope>
    <source>
        <strain evidence="4 5">Ellin428</strain>
    </source>
</reference>
<dbReference type="PANTHER" id="PTHR48081:SF13">
    <property type="entry name" value="ALPHA_BETA HYDROLASE"/>
    <property type="match status" value="1"/>
</dbReference>
<dbReference type="PANTHER" id="PTHR48081">
    <property type="entry name" value="AB HYDROLASE SUPERFAMILY PROTEIN C4A8.06C"/>
    <property type="match status" value="1"/>
</dbReference>
<evidence type="ECO:0000259" key="3">
    <source>
        <dbReference type="Pfam" id="PF20434"/>
    </source>
</evidence>
<feature type="domain" description="BD-FAE-like" evidence="3">
    <location>
        <begin position="42"/>
        <end position="245"/>
    </location>
</feature>
<dbReference type="InterPro" id="IPR029058">
    <property type="entry name" value="AB_hydrolase_fold"/>
</dbReference>
<accession>B4D4J1</accession>
<keyword evidence="1 4" id="KW-0378">Hydrolase</keyword>
<dbReference type="InterPro" id="IPR050300">
    <property type="entry name" value="GDXG_lipolytic_enzyme"/>
</dbReference>
<gene>
    <name evidence="4" type="ORF">CfE428DRAFT_3829</name>
</gene>
<protein>
    <submittedName>
        <fullName evidence="4">Alpha/beta hydrolase fold-3 domain protein</fullName>
    </submittedName>
</protein>
<organism evidence="4 5">
    <name type="scientific">Chthoniobacter flavus Ellin428</name>
    <dbReference type="NCBI Taxonomy" id="497964"/>
    <lineage>
        <taxon>Bacteria</taxon>
        <taxon>Pseudomonadati</taxon>
        <taxon>Verrucomicrobiota</taxon>
        <taxon>Spartobacteria</taxon>
        <taxon>Chthoniobacterales</taxon>
        <taxon>Chthoniobacteraceae</taxon>
        <taxon>Chthoniobacter</taxon>
    </lineage>
</organism>
<feature type="chain" id="PRO_5002803154" evidence="2">
    <location>
        <begin position="24"/>
        <end position="288"/>
    </location>
</feature>
<evidence type="ECO:0000256" key="2">
    <source>
        <dbReference type="SAM" id="SignalP"/>
    </source>
</evidence>
<dbReference type="STRING" id="497964.CfE428DRAFT_3829"/>
<keyword evidence="2" id="KW-0732">Signal</keyword>
<evidence type="ECO:0000313" key="5">
    <source>
        <dbReference type="Proteomes" id="UP000005824"/>
    </source>
</evidence>
<feature type="signal peptide" evidence="2">
    <location>
        <begin position="1"/>
        <end position="23"/>
    </location>
</feature>
<dbReference type="Gene3D" id="3.40.50.1820">
    <property type="entry name" value="alpha/beta hydrolase"/>
    <property type="match status" value="1"/>
</dbReference>
<dbReference type="AlphaFoldDB" id="B4D4J1"/>
<dbReference type="InParanoid" id="B4D4J1"/>
<dbReference type="Pfam" id="PF20434">
    <property type="entry name" value="BD-FAE"/>
    <property type="match status" value="1"/>
</dbReference>
<comment type="caution">
    <text evidence="4">The sequence shown here is derived from an EMBL/GenBank/DDBJ whole genome shotgun (WGS) entry which is preliminary data.</text>
</comment>
<dbReference type="Proteomes" id="UP000005824">
    <property type="component" value="Unassembled WGS sequence"/>
</dbReference>
<sequence precursor="true">MSPARRLAFVLFLALVFPSLASAIDIKRDIEYARVGDLSLKLDLYLPEKAHPPLIVYVHGGAWRGGSKKENPLRPLVDQGFALASIDYRLSTQAPFPAQAHDIKAAIRFLRAQQSQLGIDAHRIVIAGASAGGHLAALVGVTNGDKELEGTVGGNLDQSSDVQGIISLFGASNFMTILEQSTDHGRSVRIPALQLLLGGLPTEKPELARLASPVNHIDAHDPPLLLLHGDADPQMPPEQSKELAAAYEKAGLPVKLVIIPGAVHGGKQFTDPERIALMKEFLESLPTK</sequence>
<dbReference type="EMBL" id="ABVL01000012">
    <property type="protein sequence ID" value="EDY18444.1"/>
    <property type="molecule type" value="Genomic_DNA"/>
</dbReference>
<dbReference type="InterPro" id="IPR049492">
    <property type="entry name" value="BD-FAE-like_dom"/>
</dbReference>